<name>A0A286H7L8_9ACTN</name>
<dbReference type="SUPFAM" id="SSF53850">
    <property type="entry name" value="Periplasmic binding protein-like II"/>
    <property type="match status" value="1"/>
</dbReference>
<proteinExistence type="inferred from homology"/>
<dbReference type="PANTHER" id="PTHR30118">
    <property type="entry name" value="HTH-TYPE TRANSCRIPTIONAL REGULATOR LEUO-RELATED"/>
    <property type="match status" value="1"/>
</dbReference>
<dbReference type="RefSeq" id="WP_097185793.1">
    <property type="nucleotide sequence ID" value="NZ_OCNK01000006.1"/>
</dbReference>
<dbReference type="PRINTS" id="PR00039">
    <property type="entry name" value="HTHLYSR"/>
</dbReference>
<dbReference type="InterPro" id="IPR050389">
    <property type="entry name" value="LysR-type_TF"/>
</dbReference>
<sequence>MNLANLDLNLLVALDALLTQRGVTRAAQQVGLSQPAMSAALARLRRHFGDDLLARFGNDYRLTPLADRLKEPVRVTLEGAERVFGAQSEFAPAASTREYSVLMSDYSSAVLGGRLIQLLSEQAPSARLRLAHNAPHMVDRAEQALLTADLMVLPHGFISGLPHTDLYRDSWTCLVSADNEDVGDHLTVEQVASLSWVAAYYGPTASTAIAQRMRMQGVELNVQVVTESFYTVPALVTGSGRIALIQERLAALLPRDAGVRTVTCPLDLEPLVAAMWWHPMYDRDPEHVFLRGLVLRAAHEAAGDD</sequence>
<keyword evidence="7" id="KW-1185">Reference proteome</keyword>
<dbReference type="GO" id="GO:0003677">
    <property type="term" value="F:DNA binding"/>
    <property type="evidence" value="ECO:0007669"/>
    <property type="project" value="UniProtKB-KW"/>
</dbReference>
<dbReference type="Pfam" id="PF03466">
    <property type="entry name" value="LysR_substrate"/>
    <property type="match status" value="1"/>
</dbReference>
<organism evidence="6 7">
    <name type="scientific">Blastococcus haudaquaticus</name>
    <dbReference type="NCBI Taxonomy" id="1938745"/>
    <lineage>
        <taxon>Bacteria</taxon>
        <taxon>Bacillati</taxon>
        <taxon>Actinomycetota</taxon>
        <taxon>Actinomycetes</taxon>
        <taxon>Geodermatophilales</taxon>
        <taxon>Geodermatophilaceae</taxon>
        <taxon>Blastococcus</taxon>
    </lineage>
</organism>
<evidence type="ECO:0000256" key="2">
    <source>
        <dbReference type="ARBA" id="ARBA00023015"/>
    </source>
</evidence>
<dbReference type="Gene3D" id="1.10.10.10">
    <property type="entry name" value="Winged helix-like DNA-binding domain superfamily/Winged helix DNA-binding domain"/>
    <property type="match status" value="1"/>
</dbReference>
<evidence type="ECO:0000313" key="6">
    <source>
        <dbReference type="EMBL" id="SOE03329.1"/>
    </source>
</evidence>
<dbReference type="Proteomes" id="UP000219482">
    <property type="component" value="Unassembled WGS sequence"/>
</dbReference>
<dbReference type="InterPro" id="IPR036390">
    <property type="entry name" value="WH_DNA-bd_sf"/>
</dbReference>
<reference evidence="7" key="1">
    <citation type="submission" date="2017-09" db="EMBL/GenBank/DDBJ databases">
        <authorList>
            <person name="Varghese N."/>
            <person name="Submissions S."/>
        </authorList>
    </citation>
    <scope>NUCLEOTIDE SEQUENCE [LARGE SCALE GENOMIC DNA]</scope>
    <source>
        <strain evidence="7">DSM 44270</strain>
    </source>
</reference>
<dbReference type="InterPro" id="IPR036388">
    <property type="entry name" value="WH-like_DNA-bd_sf"/>
</dbReference>
<dbReference type="EMBL" id="OCNK01000006">
    <property type="protein sequence ID" value="SOE03329.1"/>
    <property type="molecule type" value="Genomic_DNA"/>
</dbReference>
<dbReference type="SUPFAM" id="SSF46785">
    <property type="entry name" value="Winged helix' DNA-binding domain"/>
    <property type="match status" value="1"/>
</dbReference>
<evidence type="ECO:0000256" key="3">
    <source>
        <dbReference type="ARBA" id="ARBA00023125"/>
    </source>
</evidence>
<dbReference type="GO" id="GO:0003700">
    <property type="term" value="F:DNA-binding transcription factor activity"/>
    <property type="evidence" value="ECO:0007669"/>
    <property type="project" value="InterPro"/>
</dbReference>
<feature type="domain" description="HTH lysR-type" evidence="5">
    <location>
        <begin position="6"/>
        <end position="63"/>
    </location>
</feature>
<dbReference type="OrthoDB" id="8717159at2"/>
<evidence type="ECO:0000313" key="7">
    <source>
        <dbReference type="Proteomes" id="UP000219482"/>
    </source>
</evidence>
<dbReference type="InterPro" id="IPR005119">
    <property type="entry name" value="LysR_subst-bd"/>
</dbReference>
<dbReference type="PANTHER" id="PTHR30118:SF15">
    <property type="entry name" value="TRANSCRIPTIONAL REGULATORY PROTEIN"/>
    <property type="match status" value="1"/>
</dbReference>
<comment type="similarity">
    <text evidence="1">Belongs to the LysR transcriptional regulatory family.</text>
</comment>
<evidence type="ECO:0000256" key="1">
    <source>
        <dbReference type="ARBA" id="ARBA00009437"/>
    </source>
</evidence>
<dbReference type="Gene3D" id="3.40.190.10">
    <property type="entry name" value="Periplasmic binding protein-like II"/>
    <property type="match status" value="2"/>
</dbReference>
<dbReference type="InterPro" id="IPR000847">
    <property type="entry name" value="LysR_HTH_N"/>
</dbReference>
<accession>A0A286H7L8</accession>
<gene>
    <name evidence="6" type="ORF">SAMN06272739_4100</name>
</gene>
<dbReference type="AlphaFoldDB" id="A0A286H7L8"/>
<dbReference type="Pfam" id="PF00126">
    <property type="entry name" value="HTH_1"/>
    <property type="match status" value="1"/>
</dbReference>
<evidence type="ECO:0000259" key="5">
    <source>
        <dbReference type="PROSITE" id="PS50931"/>
    </source>
</evidence>
<keyword evidence="2" id="KW-0805">Transcription regulation</keyword>
<dbReference type="PROSITE" id="PS50931">
    <property type="entry name" value="HTH_LYSR"/>
    <property type="match status" value="1"/>
</dbReference>
<evidence type="ECO:0000256" key="4">
    <source>
        <dbReference type="ARBA" id="ARBA00023163"/>
    </source>
</evidence>
<protein>
    <submittedName>
        <fullName evidence="6">DNA-binding transcriptional regulator, LysR family</fullName>
    </submittedName>
</protein>
<keyword evidence="3 6" id="KW-0238">DNA-binding</keyword>
<keyword evidence="4" id="KW-0804">Transcription</keyword>